<dbReference type="Proteomes" id="UP000583127">
    <property type="component" value="Unassembled WGS sequence"/>
</dbReference>
<dbReference type="Pfam" id="PF08281">
    <property type="entry name" value="Sigma70_r4_2"/>
    <property type="match status" value="1"/>
</dbReference>
<comment type="caution">
    <text evidence="3">The sequence shown here is derived from an EMBL/GenBank/DDBJ whole genome shotgun (WGS) entry which is preliminary data.</text>
</comment>
<dbReference type="SUPFAM" id="SSF88659">
    <property type="entry name" value="Sigma3 and sigma4 domains of RNA polymerase sigma factors"/>
    <property type="match status" value="1"/>
</dbReference>
<dbReference type="EMBL" id="JABBFZ010000012">
    <property type="protein sequence ID" value="NML33045.1"/>
    <property type="molecule type" value="Genomic_DNA"/>
</dbReference>
<evidence type="ECO:0000313" key="4">
    <source>
        <dbReference type="Proteomes" id="UP000583127"/>
    </source>
</evidence>
<dbReference type="GO" id="GO:0006352">
    <property type="term" value="P:DNA-templated transcription initiation"/>
    <property type="evidence" value="ECO:0007669"/>
    <property type="project" value="InterPro"/>
</dbReference>
<dbReference type="AlphaFoldDB" id="A0A7X9X7X2"/>
<proteinExistence type="predicted"/>
<sequence>MTTTQARSLHSLYAGRHDGLLGWLCRQPGDAHPSAALSPDNFADASSARHAGTRAPRQPWYRPRAWLPAIARRRFVAQAQRRSLERSYLDVLASRPELHAPSEQERAQVLASLRHLDALLQRLSAPVRATLLLSQLDGLSHERIADHLAVSVCTVQRYLATAFEECLGALHDQHRGD</sequence>
<dbReference type="RefSeq" id="WP_169499293.1">
    <property type="nucleotide sequence ID" value="NZ_JABBFZ010000012.1"/>
</dbReference>
<evidence type="ECO:0000256" key="1">
    <source>
        <dbReference type="SAM" id="MobiDB-lite"/>
    </source>
</evidence>
<dbReference type="GO" id="GO:0016987">
    <property type="term" value="F:sigma factor activity"/>
    <property type="evidence" value="ECO:0007669"/>
    <property type="project" value="InterPro"/>
</dbReference>
<gene>
    <name evidence="3" type="ORF">HHL14_19680</name>
</gene>
<dbReference type="InterPro" id="IPR036388">
    <property type="entry name" value="WH-like_DNA-bd_sf"/>
</dbReference>
<evidence type="ECO:0000313" key="3">
    <source>
        <dbReference type="EMBL" id="NML33045.1"/>
    </source>
</evidence>
<evidence type="ECO:0000259" key="2">
    <source>
        <dbReference type="Pfam" id="PF08281"/>
    </source>
</evidence>
<feature type="region of interest" description="Disordered" evidence="1">
    <location>
        <begin position="35"/>
        <end position="56"/>
    </location>
</feature>
<feature type="domain" description="RNA polymerase sigma factor 70 region 4 type 2" evidence="2">
    <location>
        <begin position="116"/>
        <end position="166"/>
    </location>
</feature>
<protein>
    <submittedName>
        <fullName evidence="3">RNA polymerase subunit sigma</fullName>
    </submittedName>
</protein>
<reference evidence="3 4" key="1">
    <citation type="submission" date="2020-04" db="EMBL/GenBank/DDBJ databases">
        <title>Paraburkholderia sp. G-4-1-8 isolated from soil.</title>
        <authorList>
            <person name="Dahal R.H."/>
        </authorList>
    </citation>
    <scope>NUCLEOTIDE SEQUENCE [LARGE SCALE GENOMIC DNA]</scope>
    <source>
        <strain evidence="3 4">G-4-1-8</strain>
    </source>
</reference>
<accession>A0A7X9X7X2</accession>
<dbReference type="GO" id="GO:0003677">
    <property type="term" value="F:DNA binding"/>
    <property type="evidence" value="ECO:0007669"/>
    <property type="project" value="InterPro"/>
</dbReference>
<organism evidence="3 4">
    <name type="scientific">Paraburkholderia antibiotica</name>
    <dbReference type="NCBI Taxonomy" id="2728839"/>
    <lineage>
        <taxon>Bacteria</taxon>
        <taxon>Pseudomonadati</taxon>
        <taxon>Pseudomonadota</taxon>
        <taxon>Betaproteobacteria</taxon>
        <taxon>Burkholderiales</taxon>
        <taxon>Burkholderiaceae</taxon>
        <taxon>Paraburkholderia</taxon>
    </lineage>
</organism>
<dbReference type="InterPro" id="IPR013324">
    <property type="entry name" value="RNA_pol_sigma_r3/r4-like"/>
</dbReference>
<name>A0A7X9X7X2_9BURK</name>
<dbReference type="InterPro" id="IPR013249">
    <property type="entry name" value="RNA_pol_sigma70_r4_t2"/>
</dbReference>
<keyword evidence="4" id="KW-1185">Reference proteome</keyword>
<dbReference type="Gene3D" id="1.10.10.10">
    <property type="entry name" value="Winged helix-like DNA-binding domain superfamily/Winged helix DNA-binding domain"/>
    <property type="match status" value="1"/>
</dbReference>